<keyword evidence="5" id="KW-1185">Reference proteome</keyword>
<sequence>MNKGYILITGASSGIGYELAKLYAEQGRKLVLVARTLQPLLVLQKQYGEQNIEVIQADLSCLDNARKVYSITQERGLFIHMLINNAGVGLLGDFLSTDLETEIAMVNLNVQSLVILTKLYLQHMVEVNHGHILNVSSVAGEMPGGPQMSVYYATKAFVTSFSQGLSYELRGSDVHVSILAPGPTLTNFVKTATQQEEATLFDTLKFQTAEEVAQYTDKCLGKKKILIIPGIFNKIMVYSSYIAPKSWVLFLVNRIQSLKK</sequence>
<dbReference type="Proteomes" id="UP001597420">
    <property type="component" value="Unassembled WGS sequence"/>
</dbReference>
<gene>
    <name evidence="4" type="ORF">ACFSAV_09250</name>
</gene>
<evidence type="ECO:0000313" key="5">
    <source>
        <dbReference type="Proteomes" id="UP001597420"/>
    </source>
</evidence>
<dbReference type="PRINTS" id="PR00080">
    <property type="entry name" value="SDRFAMILY"/>
</dbReference>
<dbReference type="PANTHER" id="PTHR44196">
    <property type="entry name" value="DEHYDROGENASE/REDUCTASE SDR FAMILY MEMBER 7B"/>
    <property type="match status" value="1"/>
</dbReference>
<keyword evidence="2 4" id="KW-0560">Oxidoreductase</keyword>
<reference evidence="5" key="1">
    <citation type="journal article" date="2019" name="Int. J. Syst. Evol. Microbiol.">
        <title>The Global Catalogue of Microorganisms (GCM) 10K type strain sequencing project: providing services to taxonomists for standard genome sequencing and annotation.</title>
        <authorList>
            <consortium name="The Broad Institute Genomics Platform"/>
            <consortium name="The Broad Institute Genome Sequencing Center for Infectious Disease"/>
            <person name="Wu L."/>
            <person name="Ma J."/>
        </authorList>
    </citation>
    <scope>NUCLEOTIDE SEQUENCE [LARGE SCALE GENOMIC DNA]</scope>
    <source>
        <strain evidence="5">CCM 7950</strain>
    </source>
</reference>
<name>A0ABW4NV90_9PAST</name>
<evidence type="ECO:0000256" key="3">
    <source>
        <dbReference type="RuleBase" id="RU000363"/>
    </source>
</evidence>
<dbReference type="CDD" id="cd05233">
    <property type="entry name" value="SDR_c"/>
    <property type="match status" value="1"/>
</dbReference>
<dbReference type="GO" id="GO:0016491">
    <property type="term" value="F:oxidoreductase activity"/>
    <property type="evidence" value="ECO:0007669"/>
    <property type="project" value="UniProtKB-KW"/>
</dbReference>
<comment type="caution">
    <text evidence="4">The sequence shown here is derived from an EMBL/GenBank/DDBJ whole genome shotgun (WGS) entry which is preliminary data.</text>
</comment>
<dbReference type="Pfam" id="PF00106">
    <property type="entry name" value="adh_short"/>
    <property type="match status" value="1"/>
</dbReference>
<comment type="similarity">
    <text evidence="1 3">Belongs to the short-chain dehydrogenases/reductases (SDR) family.</text>
</comment>
<dbReference type="PRINTS" id="PR00081">
    <property type="entry name" value="GDHRDH"/>
</dbReference>
<dbReference type="PANTHER" id="PTHR44196:SF2">
    <property type="entry name" value="SHORT-CHAIN DEHYDROGENASE-RELATED"/>
    <property type="match status" value="1"/>
</dbReference>
<organism evidence="4 5">
    <name type="scientific">Pasteurella oralis</name>
    <dbReference type="NCBI Taxonomy" id="1071947"/>
    <lineage>
        <taxon>Bacteria</taxon>
        <taxon>Pseudomonadati</taxon>
        <taxon>Pseudomonadota</taxon>
        <taxon>Gammaproteobacteria</taxon>
        <taxon>Pasteurellales</taxon>
        <taxon>Pasteurellaceae</taxon>
        <taxon>Pasteurella</taxon>
    </lineage>
</organism>
<proteinExistence type="inferred from homology"/>
<dbReference type="RefSeq" id="WP_379098850.1">
    <property type="nucleotide sequence ID" value="NZ_JBHUFP010000015.1"/>
</dbReference>
<dbReference type="InterPro" id="IPR036291">
    <property type="entry name" value="NAD(P)-bd_dom_sf"/>
</dbReference>
<dbReference type="PIRSF" id="PIRSF000126">
    <property type="entry name" value="11-beta-HSD1"/>
    <property type="match status" value="1"/>
</dbReference>
<accession>A0ABW4NV90</accession>
<dbReference type="EC" id="1.-.-.-" evidence="4"/>
<evidence type="ECO:0000313" key="4">
    <source>
        <dbReference type="EMBL" id="MFD1806544.1"/>
    </source>
</evidence>
<dbReference type="Gene3D" id="3.40.50.720">
    <property type="entry name" value="NAD(P)-binding Rossmann-like Domain"/>
    <property type="match status" value="1"/>
</dbReference>
<dbReference type="EMBL" id="JBHUFP010000015">
    <property type="protein sequence ID" value="MFD1806544.1"/>
    <property type="molecule type" value="Genomic_DNA"/>
</dbReference>
<dbReference type="SUPFAM" id="SSF51735">
    <property type="entry name" value="NAD(P)-binding Rossmann-fold domains"/>
    <property type="match status" value="1"/>
</dbReference>
<evidence type="ECO:0000256" key="2">
    <source>
        <dbReference type="ARBA" id="ARBA00023002"/>
    </source>
</evidence>
<protein>
    <submittedName>
        <fullName evidence="4">SDR family NAD(P)-dependent oxidoreductase</fullName>
        <ecNumber evidence="4">1.-.-.-</ecNumber>
    </submittedName>
</protein>
<evidence type="ECO:0000256" key="1">
    <source>
        <dbReference type="ARBA" id="ARBA00006484"/>
    </source>
</evidence>
<dbReference type="InterPro" id="IPR002347">
    <property type="entry name" value="SDR_fam"/>
</dbReference>